<dbReference type="InterPro" id="IPR049449">
    <property type="entry name" value="TesB_ACOT8-like_N"/>
</dbReference>
<dbReference type="SUPFAM" id="SSF54637">
    <property type="entry name" value="Thioesterase/thiol ester dehydrase-isomerase"/>
    <property type="match status" value="1"/>
</dbReference>
<dbReference type="Proteomes" id="UP000703720">
    <property type="component" value="Unassembled WGS sequence"/>
</dbReference>
<evidence type="ECO:0008006" key="5">
    <source>
        <dbReference type="Google" id="ProtNLM"/>
    </source>
</evidence>
<dbReference type="Gene3D" id="2.40.160.210">
    <property type="entry name" value="Acyl-CoA thioesterase, double hotdog domain"/>
    <property type="match status" value="1"/>
</dbReference>
<accession>A0ABS4WL56</accession>
<evidence type="ECO:0000313" key="3">
    <source>
        <dbReference type="EMBL" id="MBP2376937.1"/>
    </source>
</evidence>
<dbReference type="EMBL" id="JAGIOA010000001">
    <property type="protein sequence ID" value="MBP2376937.1"/>
    <property type="molecule type" value="Genomic_DNA"/>
</dbReference>
<sequence>MTAYFERLSATAFHATEAVQGAWNTSEQHIAPTIGLLAHLVETDRDARRDDPLVLARVSYDILGVLPIDAVDVEIRVIRPGRTIELVEATLSHAGRPAVILRAWLMQTADTTAIAGGALPVMPPLDSHAEWQAGAVWPGAFVRSGDFRHREDEPGRASAWVRPHHPLLADERVSPTARALGVVDLSNGMTPRVPIGSAFFPNVDLTAHLFREPDEGWIGLDTTVTFGANGVGVTHSVLNDEAGPFGVSVQSLTVRPVAPRD</sequence>
<evidence type="ECO:0000259" key="2">
    <source>
        <dbReference type="Pfam" id="PF20789"/>
    </source>
</evidence>
<dbReference type="Pfam" id="PF13622">
    <property type="entry name" value="4HBT_3"/>
    <property type="match status" value="1"/>
</dbReference>
<gene>
    <name evidence="3" type="ORF">JOF42_000432</name>
</gene>
<dbReference type="InterPro" id="IPR042171">
    <property type="entry name" value="Acyl-CoA_hotdog"/>
</dbReference>
<proteinExistence type="predicted"/>
<reference evidence="3 4" key="1">
    <citation type="submission" date="2021-03" db="EMBL/GenBank/DDBJ databases">
        <title>Sequencing the genomes of 1000 actinobacteria strains.</title>
        <authorList>
            <person name="Klenk H.-P."/>
        </authorList>
    </citation>
    <scope>NUCLEOTIDE SEQUENCE [LARGE SCALE GENOMIC DNA]</scope>
    <source>
        <strain evidence="3 4">DSM 13468</strain>
    </source>
</reference>
<protein>
    <recommendedName>
        <fullName evidence="5">Thioesterase</fullName>
    </recommendedName>
</protein>
<comment type="caution">
    <text evidence="3">The sequence shown here is derived from an EMBL/GenBank/DDBJ whole genome shotgun (WGS) entry which is preliminary data.</text>
</comment>
<dbReference type="InterPro" id="IPR049450">
    <property type="entry name" value="ACOT8-like_C"/>
</dbReference>
<name>A0ABS4WL56_9MICO</name>
<organism evidence="3 4">
    <name type="scientific">Microbacterium phyllosphaerae</name>
    <dbReference type="NCBI Taxonomy" id="124798"/>
    <lineage>
        <taxon>Bacteria</taxon>
        <taxon>Bacillati</taxon>
        <taxon>Actinomycetota</taxon>
        <taxon>Actinomycetes</taxon>
        <taxon>Micrococcales</taxon>
        <taxon>Microbacteriaceae</taxon>
        <taxon>Microbacterium</taxon>
    </lineage>
</organism>
<dbReference type="Pfam" id="PF20789">
    <property type="entry name" value="4HBT_3C"/>
    <property type="match status" value="1"/>
</dbReference>
<evidence type="ECO:0000313" key="4">
    <source>
        <dbReference type="Proteomes" id="UP000703720"/>
    </source>
</evidence>
<dbReference type="InterPro" id="IPR029069">
    <property type="entry name" value="HotDog_dom_sf"/>
</dbReference>
<feature type="domain" description="Acyl-CoA thioesterase-like C-terminal" evidence="2">
    <location>
        <begin position="145"/>
        <end position="254"/>
    </location>
</feature>
<dbReference type="RefSeq" id="WP_307803507.1">
    <property type="nucleotide sequence ID" value="NZ_BAAAIO010000001.1"/>
</dbReference>
<evidence type="ECO:0000259" key="1">
    <source>
        <dbReference type="Pfam" id="PF13622"/>
    </source>
</evidence>
<keyword evidence="4" id="KW-1185">Reference proteome</keyword>
<feature type="domain" description="Acyl-CoA thioesterase-like N-terminal HotDog" evidence="1">
    <location>
        <begin position="21"/>
        <end position="105"/>
    </location>
</feature>